<protein>
    <recommendedName>
        <fullName evidence="8">Major facilitator superfamily (MFS) profile domain-containing protein</fullName>
    </recommendedName>
</protein>
<gene>
    <name evidence="9" type="primary">TDEL0B03990</name>
    <name evidence="9" type="ORF">TDEL_0B03990</name>
</gene>
<dbReference type="GeneID" id="11504607"/>
<dbReference type="RefSeq" id="XP_003679739.1">
    <property type="nucleotide sequence ID" value="XM_003679691.1"/>
</dbReference>
<dbReference type="InterPro" id="IPR036259">
    <property type="entry name" value="MFS_trans_sf"/>
</dbReference>
<accession>G8ZPI4</accession>
<dbReference type="InParanoid" id="G8ZPI4"/>
<feature type="transmembrane region" description="Helical" evidence="7">
    <location>
        <begin position="116"/>
        <end position="134"/>
    </location>
</feature>
<sequence>MSESTERSGLISKMSKSKLTAQVVFTTFVACLGSVQYGYHTAELNAPQQVMSCSVFRIPSEDLPYERTWLGHRGLKQCVPLDDEQIGVITAMFSIGGVLGSYYAGRLADRYGRRKVTFFTSMIGIIGSMMLFGSNSYTGFIVGRIVVGIASGASIVVTPLIINEIAPPEWRGALGSMNQVFINLGILLTQSLALKFADSYRWRWLLFTGAVVALVNLVLLFQTKESPRWLTTQGRTLEAEIALYRLRRGSYQDARNEIQQWRRETPDEELADQGPTLWRYFQDPAYTKPRRAITATLTGQQLCGINSIVFYGVKVISQLLPTHAIQINFAISILNVLMTFVASLVMDRFGTKTLLMTSTAIMAIASTAISVGINSHTAVLLVGSTFVYIAAFAIGLGPIPFLIIGQLSAPQDAATAQSYGTVCNWLATAFVAYTFPLVHGMLGGSVYLLFALAAASFTAYAYWRIPETRNKNGYQQVWMDY</sequence>
<evidence type="ECO:0000256" key="6">
    <source>
        <dbReference type="ARBA" id="ARBA00023136"/>
    </source>
</evidence>
<evidence type="ECO:0000256" key="1">
    <source>
        <dbReference type="ARBA" id="ARBA00004141"/>
    </source>
</evidence>
<evidence type="ECO:0000259" key="8">
    <source>
        <dbReference type="PROSITE" id="PS50850"/>
    </source>
</evidence>
<dbReference type="InterPro" id="IPR045263">
    <property type="entry name" value="GLUT"/>
</dbReference>
<dbReference type="InterPro" id="IPR005828">
    <property type="entry name" value="MFS_sugar_transport-like"/>
</dbReference>
<proteinExistence type="inferred from homology"/>
<dbReference type="Pfam" id="PF00083">
    <property type="entry name" value="Sugar_tr"/>
    <property type="match status" value="1"/>
</dbReference>
<feature type="transmembrane region" description="Helical" evidence="7">
    <location>
        <begin position="140"/>
        <end position="162"/>
    </location>
</feature>
<dbReference type="GO" id="GO:0000329">
    <property type="term" value="C:fungal-type vacuole membrane"/>
    <property type="evidence" value="ECO:0007669"/>
    <property type="project" value="EnsemblFungi"/>
</dbReference>
<keyword evidence="5 7" id="KW-1133">Transmembrane helix</keyword>
<name>G8ZPI4_TORDE</name>
<dbReference type="OrthoDB" id="4540492at2759"/>
<dbReference type="EMBL" id="HE616743">
    <property type="protein sequence ID" value="CCE90528.1"/>
    <property type="molecule type" value="Genomic_DNA"/>
</dbReference>
<feature type="transmembrane region" description="Helical" evidence="7">
    <location>
        <begin position="202"/>
        <end position="221"/>
    </location>
</feature>
<dbReference type="KEGG" id="tdl:TDEL_0B03990"/>
<dbReference type="AlphaFoldDB" id="G8ZPI4"/>
<dbReference type="Proteomes" id="UP000005627">
    <property type="component" value="Chromosome 2"/>
</dbReference>
<feature type="transmembrane region" description="Helical" evidence="7">
    <location>
        <begin position="174"/>
        <end position="196"/>
    </location>
</feature>
<feature type="domain" description="Major facilitator superfamily (MFS) profile" evidence="8">
    <location>
        <begin position="26"/>
        <end position="469"/>
    </location>
</feature>
<organism evidence="9 10">
    <name type="scientific">Torulaspora delbrueckii</name>
    <name type="common">Yeast</name>
    <name type="synonym">Candida colliculosa</name>
    <dbReference type="NCBI Taxonomy" id="4950"/>
    <lineage>
        <taxon>Eukaryota</taxon>
        <taxon>Fungi</taxon>
        <taxon>Dikarya</taxon>
        <taxon>Ascomycota</taxon>
        <taxon>Saccharomycotina</taxon>
        <taxon>Saccharomycetes</taxon>
        <taxon>Saccharomycetales</taxon>
        <taxon>Saccharomycetaceae</taxon>
        <taxon>Torulaspora</taxon>
    </lineage>
</organism>
<feature type="transmembrane region" description="Helical" evidence="7">
    <location>
        <begin position="86"/>
        <end position="104"/>
    </location>
</feature>
<feature type="transmembrane region" description="Helical" evidence="7">
    <location>
        <begin position="441"/>
        <end position="463"/>
    </location>
</feature>
<evidence type="ECO:0000256" key="4">
    <source>
        <dbReference type="ARBA" id="ARBA00022692"/>
    </source>
</evidence>
<reference evidence="9 10" key="1">
    <citation type="journal article" date="2011" name="Proc. Natl. Acad. Sci. U.S.A.">
        <title>Evolutionary erosion of yeast sex chromosomes by mating-type switching accidents.</title>
        <authorList>
            <person name="Gordon J.L."/>
            <person name="Armisen D."/>
            <person name="Proux-Wera E."/>
            <person name="Oheigeartaigh S.S."/>
            <person name="Byrne K.P."/>
            <person name="Wolfe K.H."/>
        </authorList>
    </citation>
    <scope>NUCLEOTIDE SEQUENCE [LARGE SCALE GENOMIC DNA]</scope>
    <source>
        <strain evidence="10">ATCC 10662 / CBS 1146 / NBRC 0425 / NCYC 2629 / NRRL Y-866</strain>
    </source>
</reference>
<evidence type="ECO:0000256" key="7">
    <source>
        <dbReference type="SAM" id="Phobius"/>
    </source>
</evidence>
<evidence type="ECO:0000256" key="3">
    <source>
        <dbReference type="ARBA" id="ARBA00022448"/>
    </source>
</evidence>
<keyword evidence="4 7" id="KW-0812">Transmembrane</keyword>
<dbReference type="InterPro" id="IPR020846">
    <property type="entry name" value="MFS_dom"/>
</dbReference>
<dbReference type="PANTHER" id="PTHR23503:SF8">
    <property type="entry name" value="FACILITATED GLUCOSE TRANSPORTER PROTEIN 1"/>
    <property type="match status" value="1"/>
</dbReference>
<dbReference type="eggNOG" id="KOG0569">
    <property type="taxonomic scope" value="Eukaryota"/>
</dbReference>
<dbReference type="PROSITE" id="PS50850">
    <property type="entry name" value="MFS"/>
    <property type="match status" value="1"/>
</dbReference>
<dbReference type="PRINTS" id="PR00171">
    <property type="entry name" value="SUGRTRNSPORT"/>
</dbReference>
<dbReference type="SUPFAM" id="SSF103473">
    <property type="entry name" value="MFS general substrate transporter"/>
    <property type="match status" value="1"/>
</dbReference>
<keyword evidence="10" id="KW-1185">Reference proteome</keyword>
<feature type="transmembrane region" description="Helical" evidence="7">
    <location>
        <begin position="353"/>
        <end position="373"/>
    </location>
</feature>
<evidence type="ECO:0000313" key="10">
    <source>
        <dbReference type="Proteomes" id="UP000005627"/>
    </source>
</evidence>
<dbReference type="PROSITE" id="PS51257">
    <property type="entry name" value="PROKAR_LIPOPROTEIN"/>
    <property type="match status" value="1"/>
</dbReference>
<comment type="subcellular location">
    <subcellularLocation>
        <location evidence="1">Membrane</location>
        <topology evidence="1">Multi-pass membrane protein</topology>
    </subcellularLocation>
</comment>
<evidence type="ECO:0000256" key="2">
    <source>
        <dbReference type="ARBA" id="ARBA00010992"/>
    </source>
</evidence>
<keyword evidence="3" id="KW-0813">Transport</keyword>
<dbReference type="STRING" id="1076872.G8ZPI4"/>
<evidence type="ECO:0000313" key="9">
    <source>
        <dbReference type="EMBL" id="CCE90528.1"/>
    </source>
</evidence>
<feature type="transmembrane region" description="Helical" evidence="7">
    <location>
        <begin position="325"/>
        <end position="346"/>
    </location>
</feature>
<comment type="similarity">
    <text evidence="2">Belongs to the major facilitator superfamily. Sugar transporter (TC 2.A.1.1) family.</text>
</comment>
<dbReference type="InterPro" id="IPR003663">
    <property type="entry name" value="Sugar/inositol_transpt"/>
</dbReference>
<dbReference type="InterPro" id="IPR005829">
    <property type="entry name" value="Sugar_transporter_CS"/>
</dbReference>
<feature type="transmembrane region" description="Helical" evidence="7">
    <location>
        <begin position="379"/>
        <end position="404"/>
    </location>
</feature>
<dbReference type="FunCoup" id="G8ZPI4">
    <property type="interactions" value="729"/>
</dbReference>
<dbReference type="PANTHER" id="PTHR23503">
    <property type="entry name" value="SOLUTE CARRIER FAMILY 2"/>
    <property type="match status" value="1"/>
</dbReference>
<evidence type="ECO:0000256" key="5">
    <source>
        <dbReference type="ARBA" id="ARBA00022989"/>
    </source>
</evidence>
<dbReference type="GO" id="GO:0015149">
    <property type="term" value="F:hexose transmembrane transporter activity"/>
    <property type="evidence" value="ECO:0007669"/>
    <property type="project" value="TreeGrafter"/>
</dbReference>
<dbReference type="Gene3D" id="1.20.1250.20">
    <property type="entry name" value="MFS general substrate transporter like domains"/>
    <property type="match status" value="1"/>
</dbReference>
<dbReference type="PROSITE" id="PS00216">
    <property type="entry name" value="SUGAR_TRANSPORT_1"/>
    <property type="match status" value="1"/>
</dbReference>
<dbReference type="HOGENOM" id="CLU_001265_30_5_1"/>
<feature type="transmembrane region" description="Helical" evidence="7">
    <location>
        <begin position="21"/>
        <end position="39"/>
    </location>
</feature>
<keyword evidence="6 7" id="KW-0472">Membrane</keyword>
<dbReference type="PROSITE" id="PS00217">
    <property type="entry name" value="SUGAR_TRANSPORT_2"/>
    <property type="match status" value="1"/>
</dbReference>